<evidence type="ECO:0000313" key="2">
    <source>
        <dbReference type="Proteomes" id="UP000593892"/>
    </source>
</evidence>
<keyword evidence="2" id="KW-1185">Reference proteome</keyword>
<dbReference type="Proteomes" id="UP000593892">
    <property type="component" value="Chromosome"/>
</dbReference>
<evidence type="ECO:0008006" key="3">
    <source>
        <dbReference type="Google" id="ProtNLM"/>
    </source>
</evidence>
<dbReference type="InterPro" id="IPR036388">
    <property type="entry name" value="WH-like_DNA-bd_sf"/>
</dbReference>
<gene>
    <name evidence="1" type="ORF">IRI77_19430</name>
</gene>
<protein>
    <recommendedName>
        <fullName evidence="3">HTH merR-type domain-containing protein</fullName>
    </recommendedName>
</protein>
<dbReference type="AlphaFoldDB" id="A0A7S7NK12"/>
<dbReference type="Gene3D" id="1.10.10.10">
    <property type="entry name" value="Winged helix-like DNA-binding domain superfamily/Winged helix DNA-binding domain"/>
    <property type="match status" value="1"/>
</dbReference>
<dbReference type="SUPFAM" id="SSF46955">
    <property type="entry name" value="Putative DNA-binding domain"/>
    <property type="match status" value="1"/>
</dbReference>
<proteinExistence type="predicted"/>
<sequence length="85" mass="9970">MTQQRMEGWKEMAAHLGRSVRTIQRWEREAGLPVRRLVVGGKAQVFAYRQELDGWRVSKEAEPERPPAGIIQRIRAGWNQLFIRK</sequence>
<dbReference type="KEGG" id="pfer:IRI77_19430"/>
<name>A0A7S7NK12_PALFE</name>
<organism evidence="1 2">
    <name type="scientific">Paludibaculum fermentans</name>
    <dbReference type="NCBI Taxonomy" id="1473598"/>
    <lineage>
        <taxon>Bacteria</taxon>
        <taxon>Pseudomonadati</taxon>
        <taxon>Acidobacteriota</taxon>
        <taxon>Terriglobia</taxon>
        <taxon>Bryobacterales</taxon>
        <taxon>Bryobacteraceae</taxon>
        <taxon>Paludibaculum</taxon>
    </lineage>
</organism>
<dbReference type="InterPro" id="IPR009061">
    <property type="entry name" value="DNA-bd_dom_put_sf"/>
</dbReference>
<dbReference type="EMBL" id="CP063849">
    <property type="protein sequence ID" value="QOY85022.1"/>
    <property type="molecule type" value="Genomic_DNA"/>
</dbReference>
<accession>A0A7S7NK12</accession>
<dbReference type="RefSeq" id="WP_194446692.1">
    <property type="nucleotide sequence ID" value="NZ_CP063849.1"/>
</dbReference>
<reference evidence="1 2" key="1">
    <citation type="submission" date="2020-10" db="EMBL/GenBank/DDBJ databases">
        <title>Complete genome sequence of Paludibaculum fermentans P105T, a facultatively anaerobic acidobacterium capable of dissimilatory Fe(III) reduction.</title>
        <authorList>
            <person name="Dedysh S.N."/>
            <person name="Beletsky A.V."/>
            <person name="Kulichevskaya I.S."/>
            <person name="Mardanov A.V."/>
            <person name="Ravin N.V."/>
        </authorList>
    </citation>
    <scope>NUCLEOTIDE SEQUENCE [LARGE SCALE GENOMIC DNA]</scope>
    <source>
        <strain evidence="1 2">P105</strain>
    </source>
</reference>
<evidence type="ECO:0000313" key="1">
    <source>
        <dbReference type="EMBL" id="QOY85022.1"/>
    </source>
</evidence>